<dbReference type="InterPro" id="IPR041698">
    <property type="entry name" value="Methyltransf_25"/>
</dbReference>
<gene>
    <name evidence="2" type="ORF">ETX26_08525</name>
</gene>
<dbReference type="GO" id="GO:0032259">
    <property type="term" value="P:methylation"/>
    <property type="evidence" value="ECO:0007669"/>
    <property type="project" value="UniProtKB-KW"/>
</dbReference>
<dbReference type="InterPro" id="IPR029063">
    <property type="entry name" value="SAM-dependent_MTases_sf"/>
</dbReference>
<dbReference type="AlphaFoldDB" id="A0A4Q2KG15"/>
<accession>A0A4Q2KG15</accession>
<proteinExistence type="predicted"/>
<evidence type="ECO:0000259" key="1">
    <source>
        <dbReference type="Pfam" id="PF13649"/>
    </source>
</evidence>
<reference evidence="2 3" key="1">
    <citation type="submission" date="2019-01" db="EMBL/GenBank/DDBJ databases">
        <title>Altererythrobacter rhizovicinus sp. nov., isolated from the rhizosphere soil of Haloxylon ammodendron.</title>
        <authorList>
            <person name="Li H.-P."/>
            <person name="Gou J.-Y."/>
            <person name="Yao D."/>
            <person name="Han Q.-Q."/>
            <person name="Shao K.-Z."/>
            <person name="Zhao Q."/>
            <person name="Zhang J.-L."/>
        </authorList>
    </citation>
    <scope>NUCLEOTIDE SEQUENCE [LARGE SCALE GENOMIC DNA]</scope>
    <source>
        <strain evidence="2 3">AY-3R</strain>
    </source>
</reference>
<sequence>MTDQAEWEGRVGRTWAAEWQRTDRSFAALTERLLGAATDATFAQALDIGCGAGEVSLALARANPGAQVIGVDVSDELLTAARVRGADLPNLAFELGDAARWTRTGFVPDLLVSRHGVMFFPEPAAAFAHLADVAAADARLIFTCFRDPSENAWASGLAALLPPGLGAPPPPGEPGPFAFADKAYVERILTEAGWRDVTFEAVDFPYVAGTGDDPVEDALSYFLVIGPAARAAAQMEEHERAAFIERLRGFLRDHLENGRVAPQAGAWLVTARAPAR</sequence>
<dbReference type="RefSeq" id="WP_129524293.1">
    <property type="nucleotide sequence ID" value="NZ_SDPV01000002.1"/>
</dbReference>
<feature type="domain" description="Methyltransferase" evidence="1">
    <location>
        <begin position="46"/>
        <end position="133"/>
    </location>
</feature>
<dbReference type="SUPFAM" id="SSF53335">
    <property type="entry name" value="S-adenosyl-L-methionine-dependent methyltransferases"/>
    <property type="match status" value="1"/>
</dbReference>
<keyword evidence="3" id="KW-1185">Reference proteome</keyword>
<dbReference type="PANTHER" id="PTHR43591">
    <property type="entry name" value="METHYLTRANSFERASE"/>
    <property type="match status" value="1"/>
</dbReference>
<dbReference type="Proteomes" id="UP000293623">
    <property type="component" value="Unassembled WGS sequence"/>
</dbReference>
<dbReference type="CDD" id="cd02440">
    <property type="entry name" value="AdoMet_MTases"/>
    <property type="match status" value="1"/>
</dbReference>
<name>A0A4Q2KG15_9SPHN</name>
<comment type="caution">
    <text evidence="2">The sequence shown here is derived from an EMBL/GenBank/DDBJ whole genome shotgun (WGS) entry which is preliminary data.</text>
</comment>
<evidence type="ECO:0000313" key="2">
    <source>
        <dbReference type="EMBL" id="RXZ63978.1"/>
    </source>
</evidence>
<keyword evidence="2" id="KW-0489">Methyltransferase</keyword>
<organism evidence="2 3">
    <name type="scientific">Pelagerythrobacter rhizovicinus</name>
    <dbReference type="NCBI Taxonomy" id="2268576"/>
    <lineage>
        <taxon>Bacteria</taxon>
        <taxon>Pseudomonadati</taxon>
        <taxon>Pseudomonadota</taxon>
        <taxon>Alphaproteobacteria</taxon>
        <taxon>Sphingomonadales</taxon>
        <taxon>Erythrobacteraceae</taxon>
        <taxon>Pelagerythrobacter</taxon>
    </lineage>
</organism>
<protein>
    <submittedName>
        <fullName evidence="2">Class I SAM-dependent methyltransferase</fullName>
    </submittedName>
</protein>
<dbReference type="GO" id="GO:0008168">
    <property type="term" value="F:methyltransferase activity"/>
    <property type="evidence" value="ECO:0007669"/>
    <property type="project" value="UniProtKB-KW"/>
</dbReference>
<dbReference type="PANTHER" id="PTHR43591:SF24">
    <property type="entry name" value="2-METHOXY-6-POLYPRENYL-1,4-BENZOQUINOL METHYLASE, MITOCHONDRIAL"/>
    <property type="match status" value="1"/>
</dbReference>
<dbReference type="Gene3D" id="3.40.50.150">
    <property type="entry name" value="Vaccinia Virus protein VP39"/>
    <property type="match status" value="1"/>
</dbReference>
<dbReference type="OrthoDB" id="9777638at2"/>
<keyword evidence="2" id="KW-0808">Transferase</keyword>
<evidence type="ECO:0000313" key="3">
    <source>
        <dbReference type="Proteomes" id="UP000293623"/>
    </source>
</evidence>
<dbReference type="Pfam" id="PF13649">
    <property type="entry name" value="Methyltransf_25"/>
    <property type="match status" value="1"/>
</dbReference>
<dbReference type="EMBL" id="SDPV01000002">
    <property type="protein sequence ID" value="RXZ63978.1"/>
    <property type="molecule type" value="Genomic_DNA"/>
</dbReference>